<accession>A0A1J9UTL6</accession>
<name>A0A1J9UTL6_9BACI</name>
<protein>
    <recommendedName>
        <fullName evidence="4">DUF4393 domain-containing protein</fullName>
    </recommendedName>
</protein>
<sequence length="213" mass="24810">MNPNDVKLTPKEKVHLGIEACLQLIPTIGGAISTSFYGYQKEKKLKRLESFYNELSEEMIALKTSEQNSSATLDMDELLSIIEDLNEKVEREHVEEKRNYFKTYFINNVLHPKQVNYDNKKFFLDTLAKMTLIECNSILYLFDQYERVIVDSVISGATSNYEKLGAMHRLQSYGFIEMGERFKTDFTGKMTHDTYVKITDYGIKFVQFCLKKD</sequence>
<dbReference type="AlphaFoldDB" id="A0A1J9UTL6"/>
<feature type="coiled-coil region" evidence="1">
    <location>
        <begin position="68"/>
        <end position="99"/>
    </location>
</feature>
<organism evidence="2 3">
    <name type="scientific">Bacillus paramycoides</name>
    <dbReference type="NCBI Taxonomy" id="2026194"/>
    <lineage>
        <taxon>Bacteria</taxon>
        <taxon>Bacillati</taxon>
        <taxon>Bacillota</taxon>
        <taxon>Bacilli</taxon>
        <taxon>Bacillales</taxon>
        <taxon>Bacillaceae</taxon>
        <taxon>Bacillus</taxon>
        <taxon>Bacillus cereus group</taxon>
    </lineage>
</organism>
<dbReference type="RefSeq" id="WP_071718865.1">
    <property type="nucleotide sequence ID" value="NZ_CBCSHB010000002.1"/>
</dbReference>
<comment type="caution">
    <text evidence="2">The sequence shown here is derived from an EMBL/GenBank/DDBJ whole genome shotgun (WGS) entry which is preliminary data.</text>
</comment>
<evidence type="ECO:0000256" key="1">
    <source>
        <dbReference type="SAM" id="Coils"/>
    </source>
</evidence>
<proteinExistence type="predicted"/>
<evidence type="ECO:0000313" key="3">
    <source>
        <dbReference type="Proteomes" id="UP000182788"/>
    </source>
</evidence>
<dbReference type="GeneID" id="87592535"/>
<evidence type="ECO:0008006" key="4">
    <source>
        <dbReference type="Google" id="ProtNLM"/>
    </source>
</evidence>
<keyword evidence="1" id="KW-0175">Coiled coil</keyword>
<evidence type="ECO:0000313" key="2">
    <source>
        <dbReference type="EMBL" id="OJD80050.1"/>
    </source>
</evidence>
<reference evidence="2 3" key="1">
    <citation type="submission" date="2016-06" db="EMBL/GenBank/DDBJ databases">
        <title>First insights into the genetic diversity and population structure of in the Bacillus cereus group bacteria from diverse marine environments.</title>
        <authorList>
            <person name="Liu Y."/>
            <person name="Lai Q."/>
            <person name="Shao Z."/>
        </authorList>
    </citation>
    <scope>NUCLEOTIDE SEQUENCE [LARGE SCALE GENOMIC DNA]</scope>
    <source>
        <strain evidence="2 3">NH24A2</strain>
    </source>
</reference>
<dbReference type="EMBL" id="MAOI01000070">
    <property type="protein sequence ID" value="OJD80050.1"/>
    <property type="molecule type" value="Genomic_DNA"/>
</dbReference>
<dbReference type="Proteomes" id="UP000182788">
    <property type="component" value="Unassembled WGS sequence"/>
</dbReference>
<gene>
    <name evidence="2" type="ORF">BAU28_13385</name>
</gene>